<dbReference type="Pfam" id="PF13577">
    <property type="entry name" value="SnoaL_4"/>
    <property type="match status" value="1"/>
</dbReference>
<proteinExistence type="predicted"/>
<dbReference type="Gene3D" id="3.10.450.50">
    <property type="match status" value="1"/>
</dbReference>
<dbReference type="OrthoDB" id="9130903at2"/>
<evidence type="ECO:0000259" key="2">
    <source>
        <dbReference type="Pfam" id="PF13577"/>
    </source>
</evidence>
<feature type="domain" description="SnoaL-like" evidence="2">
    <location>
        <begin position="5"/>
        <end position="130"/>
    </location>
</feature>
<dbReference type="EMBL" id="LCYG01000081">
    <property type="protein sequence ID" value="KLK90517.1"/>
    <property type="molecule type" value="Genomic_DNA"/>
</dbReference>
<reference evidence="3 4" key="1">
    <citation type="submission" date="2015-05" db="EMBL/GenBank/DDBJ databases">
        <title>Draft genome sequence of Microvirga vignae strain BR3299, a novel nitrogen fixing bacteria isolated from Brazil semi-aired region.</title>
        <authorList>
            <person name="Zilli J.E."/>
            <person name="Passos S.R."/>
            <person name="Leite J."/>
            <person name="Baldani J.I."/>
            <person name="Xavier G.R."/>
            <person name="Rumjaneck N.G."/>
            <person name="Simoes-Araujo J.L."/>
        </authorList>
    </citation>
    <scope>NUCLEOTIDE SEQUENCE [LARGE SCALE GENOMIC DNA]</scope>
    <source>
        <strain evidence="3 4">BR3299</strain>
    </source>
</reference>
<protein>
    <recommendedName>
        <fullName evidence="2">SnoaL-like domain-containing protein</fullName>
    </recommendedName>
</protein>
<dbReference type="SUPFAM" id="SSF54427">
    <property type="entry name" value="NTF2-like"/>
    <property type="match status" value="1"/>
</dbReference>
<gene>
    <name evidence="3" type="ORF">AA309_25245</name>
</gene>
<comment type="caution">
    <text evidence="3">The sequence shown here is derived from an EMBL/GenBank/DDBJ whole genome shotgun (WGS) entry which is preliminary data.</text>
</comment>
<dbReference type="AlphaFoldDB" id="A0A0H1RD47"/>
<accession>A0A0H1RD47</accession>
<sequence length="152" mass="17371">MDISANDYFEIMQLYARYARAIDSGDGRGWAQCYAENGRYLSSTFGECNGRAELEVFAVDHFKRWSDKGIQTRHWNNQVLVERNGDGTVSSSVYLLLAGVSKGEAPKLYLQTVYTDTLIQEEGRWVLKERQSNADMRPDPSQLGFTRWETKA</sequence>
<organism evidence="3 4">
    <name type="scientific">Microvirga vignae</name>
    <dbReference type="NCBI Taxonomy" id="1225564"/>
    <lineage>
        <taxon>Bacteria</taxon>
        <taxon>Pseudomonadati</taxon>
        <taxon>Pseudomonadota</taxon>
        <taxon>Alphaproteobacteria</taxon>
        <taxon>Hyphomicrobiales</taxon>
        <taxon>Methylobacteriaceae</taxon>
        <taxon>Microvirga</taxon>
    </lineage>
</organism>
<dbReference type="RefSeq" id="WP_047191789.1">
    <property type="nucleotide sequence ID" value="NZ_LCYG01000081.1"/>
</dbReference>
<keyword evidence="4" id="KW-1185">Reference proteome</keyword>
<dbReference type="Proteomes" id="UP000035489">
    <property type="component" value="Unassembled WGS sequence"/>
</dbReference>
<evidence type="ECO:0000256" key="1">
    <source>
        <dbReference type="SAM" id="MobiDB-lite"/>
    </source>
</evidence>
<dbReference type="InterPro" id="IPR032710">
    <property type="entry name" value="NTF2-like_dom_sf"/>
</dbReference>
<feature type="region of interest" description="Disordered" evidence="1">
    <location>
        <begin position="131"/>
        <end position="152"/>
    </location>
</feature>
<evidence type="ECO:0000313" key="4">
    <source>
        <dbReference type="Proteomes" id="UP000035489"/>
    </source>
</evidence>
<dbReference type="CDD" id="cd00531">
    <property type="entry name" value="NTF2_like"/>
    <property type="match status" value="1"/>
</dbReference>
<evidence type="ECO:0000313" key="3">
    <source>
        <dbReference type="EMBL" id="KLK90517.1"/>
    </source>
</evidence>
<dbReference type="STRING" id="1225564.AA309_25245"/>
<dbReference type="InterPro" id="IPR037401">
    <property type="entry name" value="SnoaL-like"/>
</dbReference>
<name>A0A0H1RD47_9HYPH</name>
<dbReference type="PATRIC" id="fig|1225564.3.peg.6604"/>